<evidence type="ECO:0000256" key="1">
    <source>
        <dbReference type="ARBA" id="ARBA00001974"/>
    </source>
</evidence>
<comment type="subcellular location">
    <subcellularLocation>
        <location evidence="2">Mitochondrion</location>
    </subcellularLocation>
</comment>
<dbReference type="GO" id="GO:0016174">
    <property type="term" value="F:NAD(P)H oxidase H2O2-forming activity"/>
    <property type="evidence" value="ECO:0007669"/>
    <property type="project" value="TreeGrafter"/>
</dbReference>
<feature type="region of interest" description="Disordered" evidence="12">
    <location>
        <begin position="139"/>
        <end position="165"/>
    </location>
</feature>
<accession>A0A922SBY6</accession>
<sequence length="661" mass="69939">MLRARAVSAIYIESQALELFSAARKDVYKLFRESFILSKYCCTSTPASCSNVAIIIFMFFNQTVLTTSRGGSENAVTQNISAPGGSSPSGGGGGGPSSGGPGTQPPRHSWKLAATALTLSASLGGVYLYRKLNEEKKDAVDTEQARAPSAASGAPEEPEPVPGSGSAFPAHVQYLLVGAGTASFAAMRAIRSARPDARVLLVGAEHELPYMRPPLSKELWREPDLAARAPHLDALSFRQWNGRRRAVAYEPAAFYADVEQLKQAGGAAVARGWRVVRLDAARHLAELRAPGREPVTLRYDKCLLATGLRARRCDALRDAAAAGRALALRGPAVRRVAVLGGGFLACELSAALAERLAPEGRTVTQLFREPAPLAGVLPPYLAAEAARRLRAAGVALRPGAELLRGELRDGGVALRLATGDDVAADLVVECVGSEVDDELARASGLETHPELGGLLVNAELQARSDVYAAGDVACFYDVVLGRRRVEHHDHAVVSGRLAGENMAALGPAKHYTHQSMFWSDLGPQLGYEAIGIIDSRLPTVGVFSADAVTEETGSAQLAAAAGAAATVVALPPTEAGPEPDLGPSSGPSSEAVQSPAESRRYERGVVFYLRERRVVGVLLWNLFNRMHVARQVRPPHCPTRLPPAVWGSRCHSWFCAGSGAG</sequence>
<dbReference type="PANTHER" id="PTHR43557:SF4">
    <property type="entry name" value="APOPTOSIS-INDUCING FACTOR 1, MITOCHONDRIAL"/>
    <property type="match status" value="1"/>
</dbReference>
<evidence type="ECO:0000259" key="13">
    <source>
        <dbReference type="Pfam" id="PF07992"/>
    </source>
</evidence>
<feature type="domain" description="FAD/NAD(P)-binding" evidence="13">
    <location>
        <begin position="173"/>
        <end position="494"/>
    </location>
</feature>
<dbReference type="Gene3D" id="3.30.390.30">
    <property type="match status" value="1"/>
</dbReference>
<dbReference type="GO" id="GO:0033108">
    <property type="term" value="P:mitochondrial respiratory chain complex assembly"/>
    <property type="evidence" value="ECO:0007669"/>
    <property type="project" value="TreeGrafter"/>
</dbReference>
<keyword evidence="6" id="KW-0274">FAD</keyword>
<dbReference type="GO" id="GO:0006915">
    <property type="term" value="P:apoptotic process"/>
    <property type="evidence" value="ECO:0007669"/>
    <property type="project" value="UniProtKB-KW"/>
</dbReference>
<dbReference type="GO" id="GO:0071949">
    <property type="term" value="F:FAD binding"/>
    <property type="evidence" value="ECO:0007669"/>
    <property type="project" value="TreeGrafter"/>
</dbReference>
<dbReference type="InterPro" id="IPR050446">
    <property type="entry name" value="FAD-oxidoreductase/Apoptosis"/>
</dbReference>
<evidence type="ECO:0000256" key="3">
    <source>
        <dbReference type="ARBA" id="ARBA00006442"/>
    </source>
</evidence>
<reference evidence="15" key="1">
    <citation type="journal article" date="2021" name="G3 (Bethesda)">
        <title>Genome and transcriptome analysis of the beet armyworm Spodoptera exigua reveals targets for pest control. .</title>
        <authorList>
            <person name="Simon S."/>
            <person name="Breeschoten T."/>
            <person name="Jansen H.J."/>
            <person name="Dirks R.P."/>
            <person name="Schranz M.E."/>
            <person name="Ros V.I.D."/>
        </authorList>
    </citation>
    <scope>NUCLEOTIDE SEQUENCE</scope>
    <source>
        <strain evidence="15">TB_SE_WUR_2020</strain>
    </source>
</reference>
<gene>
    <name evidence="15" type="ORF">HF086_000277</name>
</gene>
<evidence type="ECO:0000313" key="16">
    <source>
        <dbReference type="Proteomes" id="UP000814243"/>
    </source>
</evidence>
<evidence type="ECO:0000256" key="5">
    <source>
        <dbReference type="ARBA" id="ARBA00022703"/>
    </source>
</evidence>
<evidence type="ECO:0000256" key="2">
    <source>
        <dbReference type="ARBA" id="ARBA00004173"/>
    </source>
</evidence>
<feature type="region of interest" description="Disordered" evidence="12">
    <location>
        <begin position="75"/>
        <end position="108"/>
    </location>
</feature>
<evidence type="ECO:0000256" key="7">
    <source>
        <dbReference type="ARBA" id="ARBA00022946"/>
    </source>
</evidence>
<feature type="domain" description="Mitochondrial apoptosis-inducing factor C-terminal" evidence="14">
    <location>
        <begin position="498"/>
        <end position="632"/>
    </location>
</feature>
<evidence type="ECO:0000256" key="10">
    <source>
        <dbReference type="ARBA" id="ARBA00023128"/>
    </source>
</evidence>
<dbReference type="Proteomes" id="UP000814243">
    <property type="component" value="Unassembled WGS sequence"/>
</dbReference>
<dbReference type="PRINTS" id="PR00368">
    <property type="entry name" value="FADPNR"/>
</dbReference>
<keyword evidence="4" id="KW-0285">Flavoprotein</keyword>
<feature type="region of interest" description="Disordered" evidence="12">
    <location>
        <begin position="571"/>
        <end position="596"/>
    </location>
</feature>
<dbReference type="Gene3D" id="3.50.50.60">
    <property type="entry name" value="FAD/NAD(P)-binding domain"/>
    <property type="match status" value="2"/>
</dbReference>
<evidence type="ECO:0000256" key="9">
    <source>
        <dbReference type="ARBA" id="ARBA00023027"/>
    </source>
</evidence>
<dbReference type="InterPro" id="IPR029324">
    <property type="entry name" value="AIF_C"/>
</dbReference>
<dbReference type="SUPFAM" id="SSF55424">
    <property type="entry name" value="FAD/NAD-linked reductases, dimerisation (C-terminal) domain"/>
    <property type="match status" value="1"/>
</dbReference>
<dbReference type="EMBL" id="JACEFF010000738">
    <property type="protein sequence ID" value="KAH9631940.1"/>
    <property type="molecule type" value="Genomic_DNA"/>
</dbReference>
<proteinExistence type="inferred from homology"/>
<dbReference type="InterPro" id="IPR016156">
    <property type="entry name" value="FAD/NAD-linked_Rdtase_dimer_sf"/>
</dbReference>
<evidence type="ECO:0000256" key="4">
    <source>
        <dbReference type="ARBA" id="ARBA00022630"/>
    </source>
</evidence>
<comment type="similarity">
    <text evidence="3">Belongs to the FAD-dependent oxidoreductase family.</text>
</comment>
<evidence type="ECO:0000256" key="11">
    <source>
        <dbReference type="ARBA" id="ARBA00047786"/>
    </source>
</evidence>
<dbReference type="AlphaFoldDB" id="A0A922SBY6"/>
<dbReference type="PRINTS" id="PR00411">
    <property type="entry name" value="PNDRDTASEI"/>
</dbReference>
<feature type="compositionally biased region" description="Gly residues" evidence="12">
    <location>
        <begin position="87"/>
        <end position="102"/>
    </location>
</feature>
<evidence type="ECO:0000256" key="6">
    <source>
        <dbReference type="ARBA" id="ARBA00022827"/>
    </source>
</evidence>
<comment type="catalytic activity">
    <reaction evidence="11">
        <text>A + NADH + H(+) = AH2 + NAD(+)</text>
        <dbReference type="Rhea" id="RHEA:11356"/>
        <dbReference type="ChEBI" id="CHEBI:13193"/>
        <dbReference type="ChEBI" id="CHEBI:15378"/>
        <dbReference type="ChEBI" id="CHEBI:17499"/>
        <dbReference type="ChEBI" id="CHEBI:57540"/>
        <dbReference type="ChEBI" id="CHEBI:57945"/>
    </reaction>
</comment>
<dbReference type="GO" id="GO:0005739">
    <property type="term" value="C:mitochondrion"/>
    <property type="evidence" value="ECO:0007669"/>
    <property type="project" value="UniProtKB-SubCell"/>
</dbReference>
<dbReference type="SMART" id="SM01353">
    <property type="entry name" value="AIF_C"/>
    <property type="match status" value="1"/>
</dbReference>
<keyword evidence="10" id="KW-0496">Mitochondrion</keyword>
<dbReference type="InterPro" id="IPR023753">
    <property type="entry name" value="FAD/NAD-binding_dom"/>
</dbReference>
<feature type="compositionally biased region" description="Polar residues" evidence="12">
    <location>
        <begin position="585"/>
        <end position="596"/>
    </location>
</feature>
<evidence type="ECO:0000256" key="12">
    <source>
        <dbReference type="SAM" id="MobiDB-lite"/>
    </source>
</evidence>
<keyword evidence="5" id="KW-0053">Apoptosis</keyword>
<keyword evidence="9" id="KW-0520">NAD</keyword>
<name>A0A922SBY6_SPOEX</name>
<evidence type="ECO:0000256" key="8">
    <source>
        <dbReference type="ARBA" id="ARBA00023002"/>
    </source>
</evidence>
<dbReference type="Pfam" id="PF07992">
    <property type="entry name" value="Pyr_redox_2"/>
    <property type="match status" value="1"/>
</dbReference>
<dbReference type="PANTHER" id="PTHR43557">
    <property type="entry name" value="APOPTOSIS-INDUCING FACTOR 1"/>
    <property type="match status" value="1"/>
</dbReference>
<comment type="cofactor">
    <cofactor evidence="1">
        <name>FAD</name>
        <dbReference type="ChEBI" id="CHEBI:57692"/>
    </cofactor>
</comment>
<comment type="caution">
    <text evidence="15">The sequence shown here is derived from an EMBL/GenBank/DDBJ whole genome shotgun (WGS) entry which is preliminary data.</text>
</comment>
<evidence type="ECO:0000259" key="14">
    <source>
        <dbReference type="Pfam" id="PF14721"/>
    </source>
</evidence>
<dbReference type="SUPFAM" id="SSF51905">
    <property type="entry name" value="FAD/NAD(P)-binding domain"/>
    <property type="match status" value="2"/>
</dbReference>
<dbReference type="GO" id="GO:0046983">
    <property type="term" value="F:protein dimerization activity"/>
    <property type="evidence" value="ECO:0007669"/>
    <property type="project" value="InterPro"/>
</dbReference>
<dbReference type="InterPro" id="IPR036188">
    <property type="entry name" value="FAD/NAD-bd_sf"/>
</dbReference>
<evidence type="ECO:0008006" key="17">
    <source>
        <dbReference type="Google" id="ProtNLM"/>
    </source>
</evidence>
<keyword evidence="7" id="KW-0809">Transit peptide</keyword>
<dbReference type="Pfam" id="PF14721">
    <property type="entry name" value="AIF_C"/>
    <property type="match status" value="1"/>
</dbReference>
<organism evidence="15 16">
    <name type="scientific">Spodoptera exigua</name>
    <name type="common">Beet armyworm</name>
    <name type="synonym">Noctua fulgens</name>
    <dbReference type="NCBI Taxonomy" id="7107"/>
    <lineage>
        <taxon>Eukaryota</taxon>
        <taxon>Metazoa</taxon>
        <taxon>Ecdysozoa</taxon>
        <taxon>Arthropoda</taxon>
        <taxon>Hexapoda</taxon>
        <taxon>Insecta</taxon>
        <taxon>Pterygota</taxon>
        <taxon>Neoptera</taxon>
        <taxon>Endopterygota</taxon>
        <taxon>Lepidoptera</taxon>
        <taxon>Glossata</taxon>
        <taxon>Ditrysia</taxon>
        <taxon>Noctuoidea</taxon>
        <taxon>Noctuidae</taxon>
        <taxon>Amphipyrinae</taxon>
        <taxon>Spodoptera</taxon>
    </lineage>
</organism>
<keyword evidence="8" id="KW-0560">Oxidoreductase</keyword>
<protein>
    <recommendedName>
        <fullName evidence="17">Apoptosis-inducing factor 1, mitochondrial</fullName>
    </recommendedName>
</protein>
<evidence type="ECO:0000313" key="15">
    <source>
        <dbReference type="EMBL" id="KAH9631940.1"/>
    </source>
</evidence>